<keyword evidence="2" id="KW-1185">Reference proteome</keyword>
<dbReference type="OrthoDB" id="5244799at2"/>
<evidence type="ECO:0000313" key="2">
    <source>
        <dbReference type="Proteomes" id="UP000321805"/>
    </source>
</evidence>
<evidence type="ECO:0008006" key="3">
    <source>
        <dbReference type="Google" id="ProtNLM"/>
    </source>
</evidence>
<dbReference type="SUPFAM" id="SSF53335">
    <property type="entry name" value="S-adenosyl-L-methionine-dependent methyltransferases"/>
    <property type="match status" value="1"/>
</dbReference>
<dbReference type="RefSeq" id="WP_146922847.1">
    <property type="nucleotide sequence ID" value="NZ_CP042430.1"/>
</dbReference>
<dbReference type="Gene3D" id="3.40.50.150">
    <property type="entry name" value="Vaccinia Virus protein VP39"/>
    <property type="match status" value="1"/>
</dbReference>
<proteinExistence type="predicted"/>
<gene>
    <name evidence="1" type="ORF">FSW04_23935</name>
</gene>
<organism evidence="1 2">
    <name type="scientific">Baekduia soli</name>
    <dbReference type="NCBI Taxonomy" id="496014"/>
    <lineage>
        <taxon>Bacteria</taxon>
        <taxon>Bacillati</taxon>
        <taxon>Actinomycetota</taxon>
        <taxon>Thermoleophilia</taxon>
        <taxon>Solirubrobacterales</taxon>
        <taxon>Baekduiaceae</taxon>
        <taxon>Baekduia</taxon>
    </lineage>
</organism>
<dbReference type="KEGG" id="bsol:FSW04_23935"/>
<accession>A0A5B8UCE4</accession>
<dbReference type="InterPro" id="IPR029063">
    <property type="entry name" value="SAM-dependent_MTases_sf"/>
</dbReference>
<dbReference type="AlphaFoldDB" id="A0A5B8UCE4"/>
<sequence>MVAPGSRVLVAGAGNGDDLPLGRLARRASRVDLLDLDAAALTRARRGVRRGRRRVHALVEDLTDGRADALVAAAPGPPAPGAAQVPAGPLGAAPYDVVIADLVLTQLLYPALRRRGLGGGEIDGVLLRDGQALTDAVVARLHASAPGGVVVVLHDLLGWWDGHPQPFALQDVLALARHDPGAALRRARGGSPPYGCDPWLATRRAGAHVQAMRLWRWPFAPGADYLVCGLVTRRGPAPR</sequence>
<evidence type="ECO:0000313" key="1">
    <source>
        <dbReference type="EMBL" id="QEC50331.1"/>
    </source>
</evidence>
<reference evidence="1 2" key="1">
    <citation type="journal article" date="2018" name="J. Microbiol.">
        <title>Baekduia soli gen. nov., sp. nov., a novel bacterium isolated from the soil of Baekdu Mountain and proposal of a novel family name, Baekduiaceae fam. nov.</title>
        <authorList>
            <person name="An D.S."/>
            <person name="Siddiqi M.Z."/>
            <person name="Kim K.H."/>
            <person name="Yu H.S."/>
            <person name="Im W.T."/>
        </authorList>
    </citation>
    <scope>NUCLEOTIDE SEQUENCE [LARGE SCALE GENOMIC DNA]</scope>
    <source>
        <strain evidence="1 2">BR7-21</strain>
    </source>
</reference>
<protein>
    <recommendedName>
        <fullName evidence="3">Class I SAM-dependent methyltransferase</fullName>
    </recommendedName>
</protein>
<dbReference type="EMBL" id="CP042430">
    <property type="protein sequence ID" value="QEC50331.1"/>
    <property type="molecule type" value="Genomic_DNA"/>
</dbReference>
<name>A0A5B8UCE4_9ACTN</name>
<dbReference type="Proteomes" id="UP000321805">
    <property type="component" value="Chromosome"/>
</dbReference>